<proteinExistence type="predicted"/>
<feature type="region of interest" description="Disordered" evidence="1">
    <location>
        <begin position="1"/>
        <end position="64"/>
    </location>
</feature>
<organism evidence="2">
    <name type="scientific">Oryza glumipatula</name>
    <dbReference type="NCBI Taxonomy" id="40148"/>
    <lineage>
        <taxon>Eukaryota</taxon>
        <taxon>Viridiplantae</taxon>
        <taxon>Streptophyta</taxon>
        <taxon>Embryophyta</taxon>
        <taxon>Tracheophyta</taxon>
        <taxon>Spermatophyta</taxon>
        <taxon>Magnoliopsida</taxon>
        <taxon>Liliopsida</taxon>
        <taxon>Poales</taxon>
        <taxon>Poaceae</taxon>
        <taxon>BOP clade</taxon>
        <taxon>Oryzoideae</taxon>
        <taxon>Oryzeae</taxon>
        <taxon>Oryzinae</taxon>
        <taxon>Oryza</taxon>
    </lineage>
</organism>
<keyword evidence="3" id="KW-1185">Reference proteome</keyword>
<evidence type="ECO:0000256" key="1">
    <source>
        <dbReference type="SAM" id="MobiDB-lite"/>
    </source>
</evidence>
<reference evidence="2" key="1">
    <citation type="submission" date="2015-04" db="UniProtKB">
        <authorList>
            <consortium name="EnsemblPlants"/>
        </authorList>
    </citation>
    <scope>IDENTIFICATION</scope>
</reference>
<dbReference type="EnsemblPlants" id="OGLUM07G25840.1">
    <property type="protein sequence ID" value="OGLUM07G25840.1"/>
    <property type="gene ID" value="OGLUM07G25840"/>
</dbReference>
<feature type="compositionally biased region" description="Basic and acidic residues" evidence="1">
    <location>
        <begin position="146"/>
        <end position="155"/>
    </location>
</feature>
<evidence type="ECO:0000313" key="3">
    <source>
        <dbReference type="Proteomes" id="UP000026961"/>
    </source>
</evidence>
<feature type="compositionally biased region" description="Low complexity" evidence="1">
    <location>
        <begin position="156"/>
        <end position="170"/>
    </location>
</feature>
<feature type="compositionally biased region" description="Polar residues" evidence="1">
    <location>
        <begin position="133"/>
        <end position="143"/>
    </location>
</feature>
<accession>A0A0E0AP29</accession>
<reference evidence="2" key="2">
    <citation type="submission" date="2018-05" db="EMBL/GenBank/DDBJ databases">
        <title>OgluRS3 (Oryza glumaepatula Reference Sequence Version 3).</title>
        <authorList>
            <person name="Zhang J."/>
            <person name="Kudrna D."/>
            <person name="Lee S."/>
            <person name="Talag J."/>
            <person name="Welchert J."/>
            <person name="Wing R.A."/>
        </authorList>
    </citation>
    <scope>NUCLEOTIDE SEQUENCE [LARGE SCALE GENOMIC DNA]</scope>
</reference>
<sequence>METYPSTPSFTAKPWTCRPSSSFPSPPHAGIALQTDIRSGWTSPSLSIRRNTPITSAGQSPSCASPQINAFHETRSLAGISSNTLLASPRDPPREYAVTSALPTNTSAASPDRQASACSCRTRKPSPLPAASESATVHVTASGRTAPERSIHDAKSSASAGSGNAERMVL</sequence>
<dbReference type="Proteomes" id="UP000026961">
    <property type="component" value="Chromosome 7"/>
</dbReference>
<dbReference type="AlphaFoldDB" id="A0A0E0AP29"/>
<feature type="compositionally biased region" description="Polar residues" evidence="1">
    <location>
        <begin position="36"/>
        <end position="64"/>
    </location>
</feature>
<name>A0A0E0AP29_9ORYZ</name>
<protein>
    <submittedName>
        <fullName evidence="2">Uncharacterized protein</fullName>
    </submittedName>
</protein>
<feature type="compositionally biased region" description="Polar residues" evidence="1">
    <location>
        <begin position="1"/>
        <end position="10"/>
    </location>
</feature>
<dbReference type="HOGENOM" id="CLU_1573091_0_0_1"/>
<feature type="region of interest" description="Disordered" evidence="1">
    <location>
        <begin position="80"/>
        <end position="170"/>
    </location>
</feature>
<dbReference type="Gramene" id="OGLUM07G25840.1">
    <property type="protein sequence ID" value="OGLUM07G25840.1"/>
    <property type="gene ID" value="OGLUM07G25840"/>
</dbReference>
<evidence type="ECO:0000313" key="2">
    <source>
        <dbReference type="EnsemblPlants" id="OGLUM07G25840.1"/>
    </source>
</evidence>